<dbReference type="AlphaFoldDB" id="A0A316FP37"/>
<dbReference type="OrthoDB" id="9806482at2"/>
<reference evidence="4 5" key="1">
    <citation type="submission" date="2018-05" db="EMBL/GenBank/DDBJ databases">
        <title>Genomic Encyclopedia of Type Strains, Phase IV (KMG-IV): sequencing the most valuable type-strain genomes for metagenomic binning, comparative biology and taxonomic classification.</title>
        <authorList>
            <person name="Goeker M."/>
        </authorList>
    </citation>
    <scope>NUCLEOTIDE SEQUENCE [LARGE SCALE GENOMIC DNA]</scope>
    <source>
        <strain evidence="4 5">DSM 25350</strain>
    </source>
</reference>
<dbReference type="Gene3D" id="3.90.190.10">
    <property type="entry name" value="Protein tyrosine phosphatase superfamily"/>
    <property type="match status" value="1"/>
</dbReference>
<dbReference type="InterPro" id="IPR003595">
    <property type="entry name" value="Tyr_Pase_cat"/>
</dbReference>
<evidence type="ECO:0000313" key="5">
    <source>
        <dbReference type="Proteomes" id="UP000245790"/>
    </source>
</evidence>
<proteinExistence type="predicted"/>
<dbReference type="EC" id="3.1.3.48" evidence="1"/>
<dbReference type="SUPFAM" id="SSF52799">
    <property type="entry name" value="(Phosphotyrosine protein) phosphatases II"/>
    <property type="match status" value="1"/>
</dbReference>
<dbReference type="PROSITE" id="PS50056">
    <property type="entry name" value="TYR_PHOSPHATASE_2"/>
    <property type="match status" value="1"/>
</dbReference>
<dbReference type="PANTHER" id="PTHR23339">
    <property type="entry name" value="TYROSINE SPECIFIC PROTEIN PHOSPHATASE AND DUAL SPECIFICITY PROTEIN PHOSPHATASE"/>
    <property type="match status" value="1"/>
</dbReference>
<keyword evidence="5" id="KW-1185">Reference proteome</keyword>
<protein>
    <recommendedName>
        <fullName evidence="1">protein-tyrosine-phosphatase</fullName>
        <ecNumber evidence="1">3.1.3.48</ecNumber>
    </recommendedName>
</protein>
<dbReference type="GO" id="GO:0004725">
    <property type="term" value="F:protein tyrosine phosphatase activity"/>
    <property type="evidence" value="ECO:0007669"/>
    <property type="project" value="UniProtKB-EC"/>
</dbReference>
<evidence type="ECO:0000256" key="1">
    <source>
        <dbReference type="ARBA" id="ARBA00013064"/>
    </source>
</evidence>
<dbReference type="PROSITE" id="PS00383">
    <property type="entry name" value="TYR_PHOSPHATASE_1"/>
    <property type="match status" value="1"/>
</dbReference>
<dbReference type="Proteomes" id="UP000245790">
    <property type="component" value="Unassembled WGS sequence"/>
</dbReference>
<dbReference type="Pfam" id="PF18755">
    <property type="entry name" value="RAMA"/>
    <property type="match status" value="1"/>
</dbReference>
<comment type="caution">
    <text evidence="4">The sequence shown here is derived from an EMBL/GenBank/DDBJ whole genome shotgun (WGS) entry which is preliminary data.</text>
</comment>
<dbReference type="InterPro" id="IPR001763">
    <property type="entry name" value="Rhodanese-like_dom"/>
</dbReference>
<dbReference type="InterPro" id="IPR000387">
    <property type="entry name" value="Tyr_Pase_dom"/>
</dbReference>
<dbReference type="InterPro" id="IPR050561">
    <property type="entry name" value="PTP"/>
</dbReference>
<gene>
    <name evidence="4" type="ORF">C8D97_10733</name>
</gene>
<dbReference type="Pfam" id="PF22785">
    <property type="entry name" value="Tc-R-P"/>
    <property type="match status" value="1"/>
</dbReference>
<organism evidence="4 5">
    <name type="scientific">Pleionea mediterranea</name>
    <dbReference type="NCBI Taxonomy" id="523701"/>
    <lineage>
        <taxon>Bacteria</taxon>
        <taxon>Pseudomonadati</taxon>
        <taxon>Pseudomonadota</taxon>
        <taxon>Gammaproteobacteria</taxon>
        <taxon>Oceanospirillales</taxon>
        <taxon>Pleioneaceae</taxon>
        <taxon>Pleionea</taxon>
    </lineage>
</organism>
<feature type="domain" description="Tyrosine specific protein phosphatases" evidence="2">
    <location>
        <begin position="204"/>
        <end position="271"/>
    </location>
</feature>
<sequence>MVNFKSLLKAELIKPGDELRSMSSRFNAKAVICSDGCLLVNEQKVATPESAMTIAVQDRSEPLPSGSAWQFWGCYNQDRQSWTPIEHLRAEFHTSQTEDQIKTSSTHPLRVDYVKLDCGGRIGMTLCPGKQGRGLYSGQWQRDLDQDINRIEELGYRTVISLMEMHEFDRLGVGEFSVSIQSHAVEWIHLPIKDMCTPDFEFEQSFSKYLRQLLNFLAAGGSIVLHCRGGLGRTGMIAARLLVETGQSPQQAIEQVRKQRPNAIETFAQEEYILNQNWKLNLKGTF</sequence>
<dbReference type="FunFam" id="3.90.190.10:FF:000157">
    <property type="entry name" value="Protein-tyrosine phosphatase"/>
    <property type="match status" value="1"/>
</dbReference>
<accession>A0A316FP37</accession>
<dbReference type="SMART" id="SM00404">
    <property type="entry name" value="PTPc_motif"/>
    <property type="match status" value="1"/>
</dbReference>
<dbReference type="InterPro" id="IPR040843">
    <property type="entry name" value="RAMA"/>
</dbReference>
<dbReference type="EMBL" id="QGGU01000007">
    <property type="protein sequence ID" value="PWK49872.1"/>
    <property type="molecule type" value="Genomic_DNA"/>
</dbReference>
<evidence type="ECO:0000259" key="2">
    <source>
        <dbReference type="PROSITE" id="PS50056"/>
    </source>
</evidence>
<dbReference type="InterPro" id="IPR029021">
    <property type="entry name" value="Prot-tyrosine_phosphatase-like"/>
</dbReference>
<evidence type="ECO:0000313" key="4">
    <source>
        <dbReference type="EMBL" id="PWK49872.1"/>
    </source>
</evidence>
<dbReference type="RefSeq" id="WP_109763663.1">
    <property type="nucleotide sequence ID" value="NZ_QGGU01000007.1"/>
</dbReference>
<dbReference type="InterPro" id="IPR016130">
    <property type="entry name" value="Tyr_Pase_AS"/>
</dbReference>
<dbReference type="CDD" id="cd14505">
    <property type="entry name" value="CDKN3-like"/>
    <property type="match status" value="1"/>
</dbReference>
<dbReference type="PROSITE" id="PS50206">
    <property type="entry name" value="RHODANESE_3"/>
    <property type="match status" value="1"/>
</dbReference>
<name>A0A316FP37_9GAMM</name>
<feature type="domain" description="Rhodanese" evidence="3">
    <location>
        <begin position="188"/>
        <end position="246"/>
    </location>
</feature>
<evidence type="ECO:0000259" key="3">
    <source>
        <dbReference type="PROSITE" id="PS50206"/>
    </source>
</evidence>